<dbReference type="OrthoDB" id="3541491at2"/>
<feature type="region of interest" description="Disordered" evidence="1">
    <location>
        <begin position="1"/>
        <end position="20"/>
    </location>
</feature>
<dbReference type="Proteomes" id="UP000306628">
    <property type="component" value="Unassembled WGS sequence"/>
</dbReference>
<evidence type="ECO:0000256" key="1">
    <source>
        <dbReference type="SAM" id="MobiDB-lite"/>
    </source>
</evidence>
<organism evidence="2 3">
    <name type="scientific">Nonomuraea zeae</name>
    <dbReference type="NCBI Taxonomy" id="1642303"/>
    <lineage>
        <taxon>Bacteria</taxon>
        <taxon>Bacillati</taxon>
        <taxon>Actinomycetota</taxon>
        <taxon>Actinomycetes</taxon>
        <taxon>Streptosporangiales</taxon>
        <taxon>Streptosporangiaceae</taxon>
        <taxon>Nonomuraea</taxon>
    </lineage>
</organism>
<keyword evidence="3" id="KW-1185">Reference proteome</keyword>
<dbReference type="AlphaFoldDB" id="A0A5S4F0W6"/>
<proteinExistence type="predicted"/>
<comment type="caution">
    <text evidence="2">The sequence shown here is derived from an EMBL/GenBank/DDBJ whole genome shotgun (WGS) entry which is preliminary data.</text>
</comment>
<sequence length="177" mass="20258">MFDREAEEQAKCDKAPRHRPLIKPVSAIRQKRPIWTETSLDAYENEGEPEDQLWQRTTDGDLAASEPGHLVVVLNTNYRACVTTETYDRRPPVETKGWDHVVEIGYESPGGRIVPTDYLSGIELPDLAVRGAGHYRIRVHHAWLPWKDEQRAGQRLLIMAYPGRGDQVTVHRARTRP</sequence>
<reference evidence="2 3" key="1">
    <citation type="submission" date="2019-05" db="EMBL/GenBank/DDBJ databases">
        <title>Draft genome sequence of Nonomuraea zeae DSM 100528.</title>
        <authorList>
            <person name="Saricaoglu S."/>
            <person name="Isik K."/>
        </authorList>
    </citation>
    <scope>NUCLEOTIDE SEQUENCE [LARGE SCALE GENOMIC DNA]</scope>
    <source>
        <strain evidence="2 3">DSM 100528</strain>
    </source>
</reference>
<dbReference type="EMBL" id="VCKX01000564">
    <property type="protein sequence ID" value="TMR09714.1"/>
    <property type="molecule type" value="Genomic_DNA"/>
</dbReference>
<name>A0A5S4F0W6_9ACTN</name>
<dbReference type="RefSeq" id="WP_138698917.1">
    <property type="nucleotide sequence ID" value="NZ_JBHSAZ010000081.1"/>
</dbReference>
<feature type="compositionally biased region" description="Basic and acidic residues" evidence="1">
    <location>
        <begin position="1"/>
        <end position="15"/>
    </location>
</feature>
<evidence type="ECO:0000313" key="3">
    <source>
        <dbReference type="Proteomes" id="UP000306628"/>
    </source>
</evidence>
<accession>A0A5S4F0W6</accession>
<evidence type="ECO:0000313" key="2">
    <source>
        <dbReference type="EMBL" id="TMR09714.1"/>
    </source>
</evidence>
<protein>
    <submittedName>
        <fullName evidence="2">Uncharacterized protein</fullName>
    </submittedName>
</protein>
<gene>
    <name evidence="2" type="ORF">ETD85_61175</name>
</gene>